<dbReference type="Pfam" id="PF00209">
    <property type="entry name" value="SNF"/>
    <property type="match status" value="1"/>
</dbReference>
<dbReference type="PRINTS" id="PR00176">
    <property type="entry name" value="NANEUSMPORT"/>
</dbReference>
<evidence type="ECO:0000256" key="8">
    <source>
        <dbReference type="PIRSR" id="PIRSR600175-1"/>
    </source>
</evidence>
<feature type="binding site" evidence="8">
    <location>
        <position position="139"/>
    </location>
    <ligand>
        <name>Na(+)</name>
        <dbReference type="ChEBI" id="CHEBI:29101"/>
        <label>1</label>
    </ligand>
</feature>
<feature type="compositionally biased region" description="Polar residues" evidence="10">
    <location>
        <begin position="1"/>
        <end position="10"/>
    </location>
</feature>
<dbReference type="GO" id="GO:0015293">
    <property type="term" value="F:symporter activity"/>
    <property type="evidence" value="ECO:0007669"/>
    <property type="project" value="UniProtKB-KW"/>
</dbReference>
<keyword evidence="6" id="KW-1133">Transmembrane helix</keyword>
<feature type="binding site" evidence="8">
    <location>
        <position position="400"/>
    </location>
    <ligand>
        <name>Na(+)</name>
        <dbReference type="ChEBI" id="CHEBI:29101"/>
        <label>1</label>
    </ligand>
</feature>
<evidence type="ECO:0000256" key="2">
    <source>
        <dbReference type="ARBA" id="ARBA00006459"/>
    </source>
</evidence>
<evidence type="ECO:0000313" key="12">
    <source>
        <dbReference type="Proteomes" id="UP000198287"/>
    </source>
</evidence>
<feature type="region of interest" description="Disordered" evidence="10">
    <location>
        <begin position="1"/>
        <end position="20"/>
    </location>
</feature>
<keyword evidence="8" id="KW-0915">Sodium</keyword>
<feature type="binding site" evidence="8">
    <location>
        <position position="137"/>
    </location>
    <ligand>
        <name>Na(+)</name>
        <dbReference type="ChEBI" id="CHEBI:29101"/>
        <label>1</label>
    </ligand>
</feature>
<dbReference type="PANTHER" id="PTHR11616:SF182">
    <property type="entry name" value="TRANSPORTER"/>
    <property type="match status" value="1"/>
</dbReference>
<comment type="similarity">
    <text evidence="2 9">Belongs to the sodium:neurotransmitter symporter (SNF) (TC 2.A.22) family.</text>
</comment>
<feature type="binding site" evidence="8">
    <location>
        <position position="521"/>
    </location>
    <ligand>
        <name>Na(+)</name>
        <dbReference type="ChEBI" id="CHEBI:29101"/>
        <label>1</label>
    </ligand>
</feature>
<feature type="binding site" evidence="8">
    <location>
        <position position="518"/>
    </location>
    <ligand>
        <name>Na(+)</name>
        <dbReference type="ChEBI" id="CHEBI:29101"/>
        <label>1</label>
    </ligand>
</feature>
<evidence type="ECO:0000256" key="10">
    <source>
        <dbReference type="SAM" id="MobiDB-lite"/>
    </source>
</evidence>
<evidence type="ECO:0000256" key="3">
    <source>
        <dbReference type="ARBA" id="ARBA00022448"/>
    </source>
</evidence>
<keyword evidence="7" id="KW-0472">Membrane</keyword>
<gene>
    <name evidence="11" type="ORF">Fcan01_03636</name>
</gene>
<evidence type="ECO:0000256" key="6">
    <source>
        <dbReference type="ARBA" id="ARBA00022989"/>
    </source>
</evidence>
<organism evidence="11 12">
    <name type="scientific">Folsomia candida</name>
    <name type="common">Springtail</name>
    <dbReference type="NCBI Taxonomy" id="158441"/>
    <lineage>
        <taxon>Eukaryota</taxon>
        <taxon>Metazoa</taxon>
        <taxon>Ecdysozoa</taxon>
        <taxon>Arthropoda</taxon>
        <taxon>Hexapoda</taxon>
        <taxon>Collembola</taxon>
        <taxon>Entomobryomorpha</taxon>
        <taxon>Isotomoidea</taxon>
        <taxon>Isotomidae</taxon>
        <taxon>Proisotominae</taxon>
        <taxon>Folsomia</taxon>
    </lineage>
</organism>
<dbReference type="InterPro" id="IPR037272">
    <property type="entry name" value="SNS_sf"/>
</dbReference>
<dbReference type="CDD" id="cd10332">
    <property type="entry name" value="SLC6sbd-B0AT-like"/>
    <property type="match status" value="1"/>
</dbReference>
<protein>
    <recommendedName>
        <fullName evidence="9">Transporter</fullName>
    </recommendedName>
</protein>
<dbReference type="Proteomes" id="UP000198287">
    <property type="component" value="Unassembled WGS sequence"/>
</dbReference>
<comment type="caution">
    <text evidence="11">The sequence shown here is derived from an EMBL/GenBank/DDBJ whole genome shotgun (WGS) entry which is preliminary data.</text>
</comment>
<evidence type="ECO:0000256" key="5">
    <source>
        <dbReference type="ARBA" id="ARBA00022847"/>
    </source>
</evidence>
<dbReference type="GO" id="GO:0046872">
    <property type="term" value="F:metal ion binding"/>
    <property type="evidence" value="ECO:0007669"/>
    <property type="project" value="UniProtKB-KW"/>
</dbReference>
<evidence type="ECO:0000256" key="9">
    <source>
        <dbReference type="RuleBase" id="RU003732"/>
    </source>
</evidence>
<dbReference type="GO" id="GO:0035725">
    <property type="term" value="P:sodium ion transmembrane transport"/>
    <property type="evidence" value="ECO:0007669"/>
    <property type="project" value="TreeGrafter"/>
</dbReference>
<reference evidence="11 12" key="1">
    <citation type="submission" date="2015-12" db="EMBL/GenBank/DDBJ databases">
        <title>The genome of Folsomia candida.</title>
        <authorList>
            <person name="Faddeeva A."/>
            <person name="Derks M.F."/>
            <person name="Anvar Y."/>
            <person name="Smit S."/>
            <person name="Van Straalen N."/>
            <person name="Roelofs D."/>
        </authorList>
    </citation>
    <scope>NUCLEOTIDE SEQUENCE [LARGE SCALE GENOMIC DNA]</scope>
    <source>
        <strain evidence="11 12">VU population</strain>
        <tissue evidence="11">Whole body</tissue>
    </source>
</reference>
<feature type="binding site" evidence="8">
    <location>
        <position position="522"/>
    </location>
    <ligand>
        <name>Na(+)</name>
        <dbReference type="ChEBI" id="CHEBI:29101"/>
        <label>1</label>
    </ligand>
</feature>
<evidence type="ECO:0000256" key="4">
    <source>
        <dbReference type="ARBA" id="ARBA00022692"/>
    </source>
</evidence>
<dbReference type="GO" id="GO:0006865">
    <property type="term" value="P:amino acid transport"/>
    <property type="evidence" value="ECO:0007669"/>
    <property type="project" value="TreeGrafter"/>
</dbReference>
<keyword evidence="3 9" id="KW-0813">Transport</keyword>
<dbReference type="OrthoDB" id="6581954at2759"/>
<dbReference type="EMBL" id="LNIX01000001">
    <property type="protein sequence ID" value="OXA62069.1"/>
    <property type="molecule type" value="Genomic_DNA"/>
</dbReference>
<sequence>MANMAQLTRRQSSRELYRQKSYDRMELREVRGRLLSSDSAPGHSANYGAVNPGFTKDDAVTNLISKSEPSVGGPLEEKAKRDTVVTKEGKGVTAVVAIDAALPPGAKKPPTEDVFQDEGEERESWDSKLTFLLATIGYAVGLGNVWRFPYLAQKNGGGAFLIPYFIMLAIEGIPMFFLELAIGQRLRKGAIGVWSQVSPYLAGVGIASAVVSYNVALYYNTIISWCLIYFMKSFQSPLPWSACPPAKDGSGINRECNMSSPTQYFWYRETLDISPDINTSETFNLQIAGSLTAAWTLVWLCLAKGLASSPKLVYVTALFPYCVLILFFCRGVTLEGMSDGILHLFTPKWEKLADPVVWLEAGTQIFFSLGLGFGGLIAFASYNPVNNNCCRDALIVSMTNCMTSMFAGIVIFSVIGFKAHTIHKACLAKQDNRTLLMLFNTTQPDYALPGAGESVSYWANHSQLTIPMPNITVCNLQDELDKTASGPGLAFIIFTDAINQFSYAPFWSILFFSMLFTLGIDSQFGTLEGVVTSITDLKLFPNMRKEVLTGILCGSCLGLSMMFAHGAGNYIFILFDSFSGNVPLLIIAFFEVIGVAYIYGLSRFAEDIQLMTGKRPHIYWMICWKYVSPSAMVIILTASWIKIFTEGSTYPRWDASVGEAKVAEWPTWALAIAVFLVLIATIWIPLIAITRALGIQIMPKEEASWFPANDLRDFHGIVAYEPSPLERMLFGFREDGTEGVCFPTKVGGAEHEDDDDDPLT</sequence>
<evidence type="ECO:0000256" key="7">
    <source>
        <dbReference type="ARBA" id="ARBA00023136"/>
    </source>
</evidence>
<keyword evidence="12" id="KW-1185">Reference proteome</keyword>
<keyword evidence="4 9" id="KW-0812">Transmembrane</keyword>
<feature type="binding site" evidence="8">
    <location>
        <position position="144"/>
    </location>
    <ligand>
        <name>Na(+)</name>
        <dbReference type="ChEBI" id="CHEBI:29101"/>
        <label>1</label>
    </ligand>
</feature>
<dbReference type="PROSITE" id="PS00610">
    <property type="entry name" value="NA_NEUROTRAN_SYMP_1"/>
    <property type="match status" value="1"/>
</dbReference>
<feature type="binding site" evidence="8">
    <location>
        <position position="368"/>
    </location>
    <ligand>
        <name>Na(+)</name>
        <dbReference type="ChEBI" id="CHEBI:29101"/>
        <label>1</label>
    </ligand>
</feature>
<keyword evidence="5 9" id="KW-0769">Symport</keyword>
<dbReference type="OMA" id="ESMEWPH"/>
<comment type="subcellular location">
    <subcellularLocation>
        <location evidence="1">Membrane</location>
        <topology evidence="1">Multi-pass membrane protein</topology>
    </subcellularLocation>
</comment>
<dbReference type="NCBIfam" id="NF037979">
    <property type="entry name" value="Na_transp"/>
    <property type="match status" value="1"/>
</dbReference>
<dbReference type="PANTHER" id="PTHR11616">
    <property type="entry name" value="SODIUM/CHLORIDE DEPENDENT TRANSPORTER"/>
    <property type="match status" value="1"/>
</dbReference>
<dbReference type="PROSITE" id="PS00754">
    <property type="entry name" value="NA_NEUROTRAN_SYMP_2"/>
    <property type="match status" value="1"/>
</dbReference>
<keyword evidence="8" id="KW-0479">Metal-binding</keyword>
<evidence type="ECO:0000256" key="1">
    <source>
        <dbReference type="ARBA" id="ARBA00004141"/>
    </source>
</evidence>
<proteinExistence type="inferred from homology"/>
<dbReference type="SUPFAM" id="SSF161070">
    <property type="entry name" value="SNF-like"/>
    <property type="match status" value="1"/>
</dbReference>
<dbReference type="GO" id="GO:0005886">
    <property type="term" value="C:plasma membrane"/>
    <property type="evidence" value="ECO:0007669"/>
    <property type="project" value="TreeGrafter"/>
</dbReference>
<evidence type="ECO:0000313" key="11">
    <source>
        <dbReference type="EMBL" id="OXA62069.1"/>
    </source>
</evidence>
<name>A0A226EX01_FOLCA</name>
<accession>A0A226EX01</accession>
<feature type="binding site" evidence="8">
    <location>
        <position position="140"/>
    </location>
    <ligand>
        <name>Na(+)</name>
        <dbReference type="ChEBI" id="CHEBI:29101"/>
        <label>1</label>
    </ligand>
</feature>
<dbReference type="InterPro" id="IPR000175">
    <property type="entry name" value="Na/ntran_symport"/>
</dbReference>
<dbReference type="PROSITE" id="PS50267">
    <property type="entry name" value="NA_NEUROTRAN_SYMP_3"/>
    <property type="match status" value="1"/>
</dbReference>
<dbReference type="AlphaFoldDB" id="A0A226EX01"/>